<sequence length="816" mass="90067">MAPANEGNVSIEIKNPAFPEQGGTDVEMGGVGQAPQSTGPAPEQQGNNASQLLNEVPREKQVTVTLNNVCAYVPVLVTPDSKSSNDGPKERKVLFDCCGVVEPGEVLALMGPSGSGKSTLLQVLGGRSTCRITGDMLFNGVPLTKNVKKKLGFVTQDDVLFAELTVYETLFFSAMLRLPRSWPKEKKLERVEMVLTILGLQKCRDTIIGNNMMRGVSGGERKRVSIGAELLINPSVLFLDEPTSGLDSTTALKLVQTCRQLASGGRTVIASIHQPSSRLYQQMDKLMLLSEGYILYYGHTLAAAHWLAACGHPLPFGVSVPDHLLDLANGDIPGIPPEHSLAAKQELLDKFLHRKIGTGKHGIQPEDVGGADTDGLPDPKHVDEKGHAAQAVSSSCSSASSRAVGQGREPSTSDDEGTEQNRRRHYSTLPSSAMEEEIEHKQGKGGHGHHDEQHQRQLQLGNVDERGGVQQEQGTPDDELGATWVDQVRYLTIRAVRTRRFAALSVQRILEILFVAILAGLFWFQRGNADFQTGDDVLTEQIVRDSGGLLFFQLLFMSFSSMFQALFTFPLDMIMLLKERQSSMYRLSAYYLAKILCDLPMDSLLPSIFCWIIYFMSGLRLEAGPFFANWLSVLLTMFTAQSLGLLIGATITNLKTALSLMTVIVLTIMLVAGFYVSDIPIWIRWLKYISFIFYGYNLLLKIEFGDREIDCEDFYRTHPNAPPGREYCTVGDAEIYDIDVDADYQSVDAHVTLEVCVLVGYLLILRAGVYYALVRKATFGKKSIWDNLKMPNCGNPFANCMNPFQSFMKPVDNPNK</sequence>
<dbReference type="InterPro" id="IPR013525">
    <property type="entry name" value="ABC2_TM"/>
</dbReference>
<evidence type="ECO:0000256" key="7">
    <source>
        <dbReference type="ARBA" id="ARBA00023136"/>
    </source>
</evidence>
<dbReference type="InterPro" id="IPR003593">
    <property type="entry name" value="AAA+_ATPase"/>
</dbReference>
<dbReference type="Pfam" id="PF01061">
    <property type="entry name" value="ABC2_membrane"/>
    <property type="match status" value="1"/>
</dbReference>
<dbReference type="SMART" id="SM00382">
    <property type="entry name" value="AAA"/>
    <property type="match status" value="1"/>
</dbReference>
<evidence type="ECO:0000256" key="3">
    <source>
        <dbReference type="ARBA" id="ARBA00022692"/>
    </source>
</evidence>
<evidence type="ECO:0000259" key="10">
    <source>
        <dbReference type="PROSITE" id="PS50893"/>
    </source>
</evidence>
<feature type="region of interest" description="Disordered" evidence="8">
    <location>
        <begin position="1"/>
        <end position="48"/>
    </location>
</feature>
<dbReference type="InterPro" id="IPR017871">
    <property type="entry name" value="ABC_transporter-like_CS"/>
</dbReference>
<keyword evidence="6 9" id="KW-1133">Transmembrane helix</keyword>
<dbReference type="PANTHER" id="PTHR48041:SF125">
    <property type="entry name" value="ABC TRANSPORTER G FAMILY"/>
    <property type="match status" value="1"/>
</dbReference>
<feature type="transmembrane region" description="Helical" evidence="9">
    <location>
        <begin position="626"/>
        <end position="649"/>
    </location>
</feature>
<dbReference type="PROSITE" id="PS00211">
    <property type="entry name" value="ABC_TRANSPORTER_1"/>
    <property type="match status" value="1"/>
</dbReference>
<dbReference type="GO" id="GO:0016887">
    <property type="term" value="F:ATP hydrolysis activity"/>
    <property type="evidence" value="ECO:0007669"/>
    <property type="project" value="InterPro"/>
</dbReference>
<feature type="compositionally biased region" description="Polar residues" evidence="8">
    <location>
        <begin position="34"/>
        <end position="48"/>
    </location>
</feature>
<dbReference type="Pfam" id="PF00005">
    <property type="entry name" value="ABC_tran"/>
    <property type="match status" value="1"/>
</dbReference>
<keyword evidence="7 9" id="KW-0472">Membrane</keyword>
<feature type="domain" description="ABC transporter" evidence="10">
    <location>
        <begin position="64"/>
        <end position="316"/>
    </location>
</feature>
<name>A0A7S3QKY9_DUNTE</name>
<dbReference type="Gene3D" id="3.40.50.300">
    <property type="entry name" value="P-loop containing nucleotide triphosphate hydrolases"/>
    <property type="match status" value="1"/>
</dbReference>
<dbReference type="InterPro" id="IPR050352">
    <property type="entry name" value="ABCG_transporters"/>
</dbReference>
<evidence type="ECO:0000256" key="9">
    <source>
        <dbReference type="SAM" id="Phobius"/>
    </source>
</evidence>
<keyword evidence="3 9" id="KW-0812">Transmembrane</keyword>
<evidence type="ECO:0000256" key="1">
    <source>
        <dbReference type="ARBA" id="ARBA00004141"/>
    </source>
</evidence>
<proteinExistence type="predicted"/>
<dbReference type="GO" id="GO:0140359">
    <property type="term" value="F:ABC-type transporter activity"/>
    <property type="evidence" value="ECO:0007669"/>
    <property type="project" value="InterPro"/>
</dbReference>
<evidence type="ECO:0000256" key="5">
    <source>
        <dbReference type="ARBA" id="ARBA00022840"/>
    </source>
</evidence>
<dbReference type="InterPro" id="IPR003439">
    <property type="entry name" value="ABC_transporter-like_ATP-bd"/>
</dbReference>
<dbReference type="GO" id="GO:0005524">
    <property type="term" value="F:ATP binding"/>
    <property type="evidence" value="ECO:0007669"/>
    <property type="project" value="UniProtKB-KW"/>
</dbReference>
<dbReference type="PROSITE" id="PS50893">
    <property type="entry name" value="ABC_TRANSPORTER_2"/>
    <property type="match status" value="1"/>
</dbReference>
<dbReference type="EMBL" id="HBIP01001121">
    <property type="protein sequence ID" value="CAE0485451.1"/>
    <property type="molecule type" value="Transcribed_RNA"/>
</dbReference>
<reference evidence="11" key="1">
    <citation type="submission" date="2021-01" db="EMBL/GenBank/DDBJ databases">
        <authorList>
            <person name="Corre E."/>
            <person name="Pelletier E."/>
            <person name="Niang G."/>
            <person name="Scheremetjew M."/>
            <person name="Finn R."/>
            <person name="Kale V."/>
            <person name="Holt S."/>
            <person name="Cochrane G."/>
            <person name="Meng A."/>
            <person name="Brown T."/>
            <person name="Cohen L."/>
        </authorList>
    </citation>
    <scope>NUCLEOTIDE SEQUENCE</scope>
    <source>
        <strain evidence="11">CCMP1320</strain>
    </source>
</reference>
<feature type="region of interest" description="Disordered" evidence="8">
    <location>
        <begin position="359"/>
        <end position="456"/>
    </location>
</feature>
<feature type="transmembrane region" description="Helical" evidence="9">
    <location>
        <begin position="550"/>
        <end position="577"/>
    </location>
</feature>
<gene>
    <name evidence="11" type="ORF">DTER00134_LOCUS490</name>
</gene>
<evidence type="ECO:0000256" key="2">
    <source>
        <dbReference type="ARBA" id="ARBA00022448"/>
    </source>
</evidence>
<feature type="compositionally biased region" description="Basic and acidic residues" evidence="8">
    <location>
        <begin position="438"/>
        <end position="455"/>
    </location>
</feature>
<accession>A0A7S3QKY9</accession>
<feature type="compositionally biased region" description="Low complexity" evidence="8">
    <location>
        <begin position="388"/>
        <end position="403"/>
    </location>
</feature>
<dbReference type="PANTHER" id="PTHR48041">
    <property type="entry name" value="ABC TRANSPORTER G FAMILY MEMBER 28"/>
    <property type="match status" value="1"/>
</dbReference>
<dbReference type="SUPFAM" id="SSF52540">
    <property type="entry name" value="P-loop containing nucleoside triphosphate hydrolases"/>
    <property type="match status" value="1"/>
</dbReference>
<dbReference type="AlphaFoldDB" id="A0A7S3QKY9"/>
<feature type="transmembrane region" description="Helical" evidence="9">
    <location>
        <begin position="656"/>
        <end position="676"/>
    </location>
</feature>
<evidence type="ECO:0000256" key="4">
    <source>
        <dbReference type="ARBA" id="ARBA00022741"/>
    </source>
</evidence>
<evidence type="ECO:0000256" key="8">
    <source>
        <dbReference type="SAM" id="MobiDB-lite"/>
    </source>
</evidence>
<keyword evidence="5" id="KW-0067">ATP-binding</keyword>
<evidence type="ECO:0000313" key="11">
    <source>
        <dbReference type="EMBL" id="CAE0485451.1"/>
    </source>
</evidence>
<feature type="compositionally biased region" description="Basic and acidic residues" evidence="8">
    <location>
        <begin position="377"/>
        <end position="387"/>
    </location>
</feature>
<comment type="subcellular location">
    <subcellularLocation>
        <location evidence="1">Membrane</location>
        <topology evidence="1">Multi-pass membrane protein</topology>
    </subcellularLocation>
</comment>
<feature type="transmembrane region" description="Helical" evidence="9">
    <location>
        <begin position="501"/>
        <end position="524"/>
    </location>
</feature>
<dbReference type="InterPro" id="IPR027417">
    <property type="entry name" value="P-loop_NTPase"/>
</dbReference>
<keyword evidence="2" id="KW-0813">Transport</keyword>
<dbReference type="GO" id="GO:0016020">
    <property type="term" value="C:membrane"/>
    <property type="evidence" value="ECO:0007669"/>
    <property type="project" value="UniProtKB-SubCell"/>
</dbReference>
<protein>
    <recommendedName>
        <fullName evidence="10">ABC transporter domain-containing protein</fullName>
    </recommendedName>
</protein>
<organism evidence="11">
    <name type="scientific">Dunaliella tertiolecta</name>
    <name type="common">Green alga</name>
    <dbReference type="NCBI Taxonomy" id="3047"/>
    <lineage>
        <taxon>Eukaryota</taxon>
        <taxon>Viridiplantae</taxon>
        <taxon>Chlorophyta</taxon>
        <taxon>core chlorophytes</taxon>
        <taxon>Chlorophyceae</taxon>
        <taxon>CS clade</taxon>
        <taxon>Chlamydomonadales</taxon>
        <taxon>Dunaliellaceae</taxon>
        <taxon>Dunaliella</taxon>
    </lineage>
</organism>
<evidence type="ECO:0000256" key="6">
    <source>
        <dbReference type="ARBA" id="ARBA00022989"/>
    </source>
</evidence>
<keyword evidence="4" id="KW-0547">Nucleotide-binding</keyword>